<feature type="compositionally biased region" description="Polar residues" evidence="1">
    <location>
        <begin position="1"/>
        <end position="21"/>
    </location>
</feature>
<sequence length="140" mass="15963">MSNSQRMNSECSGLTKSTMQLSGDEVVQAENYKLQRHEEQPGSTRTLFDSSIQPADECTTPESYDTFFQDAFNAINTEMEKYYSSLGKMEEKEVNVQSEIISKTEEMKKLSRILRAKRDSALQAIAQLTTPVYKRSNVQE</sequence>
<feature type="region of interest" description="Disordered" evidence="1">
    <location>
        <begin position="1"/>
        <end position="22"/>
    </location>
</feature>
<evidence type="ECO:0000313" key="3">
    <source>
        <dbReference type="Proteomes" id="UP000820818"/>
    </source>
</evidence>
<reference evidence="2 3" key="1">
    <citation type="submission" date="2022-05" db="EMBL/GenBank/DDBJ databases">
        <title>A multi-omics perspective on studying reproductive biology in Daphnia sinensis.</title>
        <authorList>
            <person name="Jia J."/>
        </authorList>
    </citation>
    <scope>NUCLEOTIDE SEQUENCE [LARGE SCALE GENOMIC DNA]</scope>
    <source>
        <strain evidence="2 3">WSL</strain>
    </source>
</reference>
<protein>
    <submittedName>
        <fullName evidence="2">Uncharacterized protein</fullName>
    </submittedName>
</protein>
<name>A0AAD5PVZ0_9CRUS</name>
<accession>A0AAD5PVZ0</accession>
<dbReference type="AlphaFoldDB" id="A0AAD5PVZ0"/>
<dbReference type="Proteomes" id="UP000820818">
    <property type="component" value="Linkage Group LG3"/>
</dbReference>
<organism evidence="2 3">
    <name type="scientific">Daphnia sinensis</name>
    <dbReference type="NCBI Taxonomy" id="1820382"/>
    <lineage>
        <taxon>Eukaryota</taxon>
        <taxon>Metazoa</taxon>
        <taxon>Ecdysozoa</taxon>
        <taxon>Arthropoda</taxon>
        <taxon>Crustacea</taxon>
        <taxon>Branchiopoda</taxon>
        <taxon>Diplostraca</taxon>
        <taxon>Cladocera</taxon>
        <taxon>Anomopoda</taxon>
        <taxon>Daphniidae</taxon>
        <taxon>Daphnia</taxon>
        <taxon>Daphnia similis group</taxon>
    </lineage>
</organism>
<evidence type="ECO:0000313" key="2">
    <source>
        <dbReference type="EMBL" id="KAI9561257.1"/>
    </source>
</evidence>
<evidence type="ECO:0000256" key="1">
    <source>
        <dbReference type="SAM" id="MobiDB-lite"/>
    </source>
</evidence>
<comment type="caution">
    <text evidence="2">The sequence shown here is derived from an EMBL/GenBank/DDBJ whole genome shotgun (WGS) entry which is preliminary data.</text>
</comment>
<gene>
    <name evidence="2" type="ORF">GHT06_012213</name>
</gene>
<proteinExistence type="predicted"/>
<keyword evidence="3" id="KW-1185">Reference proteome</keyword>
<dbReference type="EMBL" id="WJBH02000003">
    <property type="protein sequence ID" value="KAI9561257.1"/>
    <property type="molecule type" value="Genomic_DNA"/>
</dbReference>